<evidence type="ECO:0000313" key="2">
    <source>
        <dbReference type="EMBL" id="ESP90405.1"/>
    </source>
</evidence>
<dbReference type="EMBL" id="AUSV01000134">
    <property type="protein sequence ID" value="ESP90405.1"/>
    <property type="molecule type" value="Genomic_DNA"/>
</dbReference>
<dbReference type="AlphaFoldDB" id="V4HHZ0"/>
<dbReference type="InterPro" id="IPR036736">
    <property type="entry name" value="ACP-like_sf"/>
</dbReference>
<comment type="caution">
    <text evidence="2">The sequence shown here is derived from an EMBL/GenBank/DDBJ whole genome shotgun (WGS) entry which is preliminary data.</text>
</comment>
<dbReference type="PROSITE" id="PS50075">
    <property type="entry name" value="CARRIER"/>
    <property type="match status" value="1"/>
</dbReference>
<proteinExistence type="predicted"/>
<evidence type="ECO:0000259" key="1">
    <source>
        <dbReference type="PROSITE" id="PS50075"/>
    </source>
</evidence>
<sequence>MSLAKNIEETIYQTLAEKHSEDVINTINKDESLITTGLLDSMDFITMLMNIENTFDIDIDFEDADPVAFTAINGLVKLLSEQQNA</sequence>
<dbReference type="Pfam" id="PF00550">
    <property type="entry name" value="PP-binding"/>
    <property type="match status" value="1"/>
</dbReference>
<dbReference type="PATRIC" id="fig|1353533.3.peg.4931"/>
<protein>
    <submittedName>
        <fullName evidence="2">Acyl carrier protein</fullName>
    </submittedName>
</protein>
<evidence type="ECO:0000313" key="3">
    <source>
        <dbReference type="Proteomes" id="UP000017820"/>
    </source>
</evidence>
<reference evidence="2 3" key="1">
    <citation type="submission" date="2013-07" db="EMBL/GenBank/DDBJ databases">
        <title>Draft genome sequence of Pseudoalteromonas luteoviolacea 2ta16.</title>
        <authorList>
            <person name="Allen E.E."/>
            <person name="Azam F."/>
            <person name="Podell S."/>
        </authorList>
    </citation>
    <scope>NUCLEOTIDE SEQUENCE [LARGE SCALE GENOMIC DNA]</scope>
    <source>
        <strain evidence="2 3">2ta16</strain>
    </source>
</reference>
<dbReference type="Gene3D" id="1.10.1200.10">
    <property type="entry name" value="ACP-like"/>
    <property type="match status" value="1"/>
</dbReference>
<dbReference type="RefSeq" id="WP_023401762.1">
    <property type="nucleotide sequence ID" value="NZ_AUSV01000134.1"/>
</dbReference>
<accession>V4HHZ0</accession>
<dbReference type="SUPFAM" id="SSF47336">
    <property type="entry name" value="ACP-like"/>
    <property type="match status" value="1"/>
</dbReference>
<gene>
    <name evidence="2" type="ORF">PL2TA16_01508</name>
</gene>
<organism evidence="2 3">
    <name type="scientific">Pseudoalteromonas luteoviolacea (strain 2ta16)</name>
    <dbReference type="NCBI Taxonomy" id="1353533"/>
    <lineage>
        <taxon>Bacteria</taxon>
        <taxon>Pseudomonadati</taxon>
        <taxon>Pseudomonadota</taxon>
        <taxon>Gammaproteobacteria</taxon>
        <taxon>Alteromonadales</taxon>
        <taxon>Pseudoalteromonadaceae</taxon>
        <taxon>Pseudoalteromonas</taxon>
    </lineage>
</organism>
<dbReference type="Proteomes" id="UP000017820">
    <property type="component" value="Unassembled WGS sequence"/>
</dbReference>
<feature type="domain" description="Carrier" evidence="1">
    <location>
        <begin position="5"/>
        <end position="83"/>
    </location>
</feature>
<name>V4HHZ0_PSEL2</name>
<dbReference type="InterPro" id="IPR009081">
    <property type="entry name" value="PP-bd_ACP"/>
</dbReference>